<organism evidence="8 9">
    <name type="scientific">Geomonas anaerohicana</name>
    <dbReference type="NCBI Taxonomy" id="2798583"/>
    <lineage>
        <taxon>Bacteria</taxon>
        <taxon>Pseudomonadati</taxon>
        <taxon>Thermodesulfobacteriota</taxon>
        <taxon>Desulfuromonadia</taxon>
        <taxon>Geobacterales</taxon>
        <taxon>Geobacteraceae</taxon>
        <taxon>Geomonas</taxon>
    </lineage>
</organism>
<dbReference type="InterPro" id="IPR003594">
    <property type="entry name" value="HATPase_dom"/>
</dbReference>
<gene>
    <name evidence="8" type="ORF">JFN91_10330</name>
</gene>
<dbReference type="PROSITE" id="PS50112">
    <property type="entry name" value="PAS"/>
    <property type="match status" value="1"/>
</dbReference>
<dbReference type="SUPFAM" id="SSF55785">
    <property type="entry name" value="PYP-like sensor domain (PAS domain)"/>
    <property type="match status" value="1"/>
</dbReference>
<comment type="caution">
    <text evidence="8">The sequence shown here is derived from an EMBL/GenBank/DDBJ whole genome shotgun (WGS) entry which is preliminary data.</text>
</comment>
<evidence type="ECO:0000256" key="4">
    <source>
        <dbReference type="ARBA" id="ARBA00022777"/>
    </source>
</evidence>
<dbReference type="EMBL" id="JAEMHL010000004">
    <property type="protein sequence ID" value="MBJ6750614.1"/>
    <property type="molecule type" value="Genomic_DNA"/>
</dbReference>
<reference evidence="8 9" key="1">
    <citation type="submission" date="2020-12" db="EMBL/GenBank/DDBJ databases">
        <title>Geomonas sp. Red421, isolated from paddy soil.</title>
        <authorList>
            <person name="Xu Z."/>
            <person name="Zhang Z."/>
            <person name="Masuda Y."/>
            <person name="Itoh H."/>
            <person name="Senoo K."/>
        </authorList>
    </citation>
    <scope>NUCLEOTIDE SEQUENCE [LARGE SCALE GENOMIC DNA]</scope>
    <source>
        <strain evidence="8 9">Red421</strain>
    </source>
</reference>
<evidence type="ECO:0000259" key="6">
    <source>
        <dbReference type="PROSITE" id="PS50109"/>
    </source>
</evidence>
<protein>
    <recommendedName>
        <fullName evidence="2">histidine kinase</fullName>
        <ecNumber evidence="2">2.7.13.3</ecNumber>
    </recommendedName>
</protein>
<dbReference type="SMART" id="SM00091">
    <property type="entry name" value="PAS"/>
    <property type="match status" value="1"/>
</dbReference>
<evidence type="ECO:0000256" key="1">
    <source>
        <dbReference type="ARBA" id="ARBA00000085"/>
    </source>
</evidence>
<keyword evidence="4" id="KW-0418">Kinase</keyword>
<dbReference type="InterPro" id="IPR013767">
    <property type="entry name" value="PAS_fold"/>
</dbReference>
<name>A0ABS0YEP7_9BACT</name>
<dbReference type="NCBIfam" id="TIGR00229">
    <property type="entry name" value="sensory_box"/>
    <property type="match status" value="1"/>
</dbReference>
<dbReference type="SUPFAM" id="SSF55874">
    <property type="entry name" value="ATPase domain of HSP90 chaperone/DNA topoisomerase II/histidine kinase"/>
    <property type="match status" value="1"/>
</dbReference>
<proteinExistence type="predicted"/>
<evidence type="ECO:0000313" key="9">
    <source>
        <dbReference type="Proteomes" id="UP000614714"/>
    </source>
</evidence>
<dbReference type="CDD" id="cd00130">
    <property type="entry name" value="PAS"/>
    <property type="match status" value="1"/>
</dbReference>
<keyword evidence="3" id="KW-0808">Transferase</keyword>
<accession>A0ABS0YEP7</accession>
<dbReference type="InterPro" id="IPR005467">
    <property type="entry name" value="His_kinase_dom"/>
</dbReference>
<keyword evidence="5" id="KW-0472">Membrane</keyword>
<evidence type="ECO:0000256" key="2">
    <source>
        <dbReference type="ARBA" id="ARBA00012438"/>
    </source>
</evidence>
<feature type="domain" description="Histidine kinase" evidence="6">
    <location>
        <begin position="410"/>
        <end position="613"/>
    </location>
</feature>
<keyword evidence="9" id="KW-1185">Reference proteome</keyword>
<dbReference type="PANTHER" id="PTHR42878:SF15">
    <property type="entry name" value="BACTERIOPHYTOCHROME"/>
    <property type="match status" value="1"/>
</dbReference>
<dbReference type="Gene3D" id="3.30.450.20">
    <property type="entry name" value="PAS domain"/>
    <property type="match status" value="1"/>
</dbReference>
<dbReference type="Gene3D" id="3.30.565.10">
    <property type="entry name" value="Histidine kinase-like ATPase, C-terminal domain"/>
    <property type="match status" value="1"/>
</dbReference>
<comment type="catalytic activity">
    <reaction evidence="1">
        <text>ATP + protein L-histidine = ADP + protein N-phospho-L-histidine.</text>
        <dbReference type="EC" id="2.7.13.3"/>
    </reaction>
</comment>
<dbReference type="Pfam" id="PF14417">
    <property type="entry name" value="MEDS"/>
    <property type="match status" value="1"/>
</dbReference>
<dbReference type="PROSITE" id="PS50109">
    <property type="entry name" value="HIS_KIN"/>
    <property type="match status" value="1"/>
</dbReference>
<dbReference type="Pfam" id="PF00989">
    <property type="entry name" value="PAS"/>
    <property type="match status" value="1"/>
</dbReference>
<evidence type="ECO:0000256" key="3">
    <source>
        <dbReference type="ARBA" id="ARBA00022679"/>
    </source>
</evidence>
<dbReference type="InterPro" id="IPR000014">
    <property type="entry name" value="PAS"/>
</dbReference>
<dbReference type="PANTHER" id="PTHR42878">
    <property type="entry name" value="TWO-COMPONENT HISTIDINE KINASE"/>
    <property type="match status" value="1"/>
</dbReference>
<dbReference type="InterPro" id="IPR036890">
    <property type="entry name" value="HATPase_C_sf"/>
</dbReference>
<evidence type="ECO:0000256" key="5">
    <source>
        <dbReference type="ARBA" id="ARBA00023136"/>
    </source>
</evidence>
<dbReference type="RefSeq" id="WP_199389128.1">
    <property type="nucleotide sequence ID" value="NZ_JAEMHL010000004.1"/>
</dbReference>
<dbReference type="Pfam" id="PF02518">
    <property type="entry name" value="HATPase_c"/>
    <property type="match status" value="1"/>
</dbReference>
<dbReference type="EC" id="2.7.13.3" evidence="2"/>
<feature type="domain" description="PAS" evidence="7">
    <location>
        <begin position="268"/>
        <end position="322"/>
    </location>
</feature>
<dbReference type="Proteomes" id="UP000614714">
    <property type="component" value="Unassembled WGS sequence"/>
</dbReference>
<sequence length="613" mass="68295">MEEEKRAPEIADIGVVNSHDHLCLLYQDESEVLNLVLPFIQKGIAIGERCVYLHAAQDRLERLLQSVLETQKQDIGALVLLPVKQAWFSGGAFKLERVMELLRNICTGATADGFSGTRIICDMAWAAKDPKAQELLHRFERELTAFAEEQDTALLCLYDRRPFTAELLLELVRIHPGLVSGGRVCRNPLFIPPGLPHRKKAAVCELDVFLAAAQRMTMVEAESERLKQELEQAYAALARKIYENWQEEDTLRANEQQIHEKDEALLANRRRQQTILQHLPAIMMAFDNSDRLAACNHEFERISGFRGEEVMGKPMLELLQVEGALREDVVSAHPPQGGDYRGREWYLRCKDGSAKLISWSNISRYVPITGWMNWIIGLDMTSRVQAEHGLRVLKVELETRSAELVAIGEAVSHDLGGRLERIAGDCGRLQKHHKSQLDPPGRELLESISTAARELGGAVAALERMTALTAAELQPVEVDLSAMASEIAAQLSDHGQRPVDFRIEDGVTVTGDKEMLRLAMEHLLENAWHSTIGVKHPVIRFGTAQVEGERSCYVSDNGPRLGASLREATGGSGSERSCHGIGLATVQRIINLHRGRIWSAEQAGKGATLYFQV</sequence>
<dbReference type="InterPro" id="IPR050351">
    <property type="entry name" value="BphY/WalK/GraS-like"/>
</dbReference>
<evidence type="ECO:0000259" key="7">
    <source>
        <dbReference type="PROSITE" id="PS50112"/>
    </source>
</evidence>
<dbReference type="InterPro" id="IPR025847">
    <property type="entry name" value="MEDS_domain"/>
</dbReference>
<dbReference type="InterPro" id="IPR035965">
    <property type="entry name" value="PAS-like_dom_sf"/>
</dbReference>
<evidence type="ECO:0000313" key="8">
    <source>
        <dbReference type="EMBL" id="MBJ6750614.1"/>
    </source>
</evidence>